<accession>A0ABR6KGF4</accession>
<name>A0ABR6KGF4_9BACT</name>
<gene>
    <name evidence="1" type="ORF">GGQ57_000267</name>
</gene>
<sequence>MGIWSLGRSLLVHIRTNLVRKRTEKELDKF</sequence>
<evidence type="ECO:0000313" key="1">
    <source>
        <dbReference type="EMBL" id="MBB4620393.1"/>
    </source>
</evidence>
<dbReference type="Proteomes" id="UP000533637">
    <property type="component" value="Unassembled WGS sequence"/>
</dbReference>
<keyword evidence="2" id="KW-1185">Reference proteome</keyword>
<proteinExistence type="predicted"/>
<organism evidence="1 2">
    <name type="scientific">Parabacteroides faecis</name>
    <dbReference type="NCBI Taxonomy" id="1217282"/>
    <lineage>
        <taxon>Bacteria</taxon>
        <taxon>Pseudomonadati</taxon>
        <taxon>Bacteroidota</taxon>
        <taxon>Bacteroidia</taxon>
        <taxon>Bacteroidales</taxon>
        <taxon>Tannerellaceae</taxon>
        <taxon>Parabacteroides</taxon>
    </lineage>
</organism>
<comment type="caution">
    <text evidence="1">The sequence shown here is derived from an EMBL/GenBank/DDBJ whole genome shotgun (WGS) entry which is preliminary data.</text>
</comment>
<protein>
    <submittedName>
        <fullName evidence="1">Uncharacterized protein</fullName>
    </submittedName>
</protein>
<reference evidence="1 2" key="1">
    <citation type="submission" date="2020-08" db="EMBL/GenBank/DDBJ databases">
        <title>Genomic Encyclopedia of Type Strains, Phase IV (KMG-IV): sequencing the most valuable type-strain genomes for metagenomic binning, comparative biology and taxonomic classification.</title>
        <authorList>
            <person name="Goeker M."/>
        </authorList>
    </citation>
    <scope>NUCLEOTIDE SEQUENCE [LARGE SCALE GENOMIC DNA]</scope>
    <source>
        <strain evidence="1 2">DSM 102983</strain>
    </source>
</reference>
<evidence type="ECO:0000313" key="2">
    <source>
        <dbReference type="Proteomes" id="UP000533637"/>
    </source>
</evidence>
<dbReference type="EMBL" id="JACHOC010000001">
    <property type="protein sequence ID" value="MBB4620393.1"/>
    <property type="molecule type" value="Genomic_DNA"/>
</dbReference>